<dbReference type="EMBL" id="FOGT01000002">
    <property type="protein sequence ID" value="SER54316.1"/>
    <property type="molecule type" value="Genomic_DNA"/>
</dbReference>
<proteinExistence type="predicted"/>
<organism evidence="2 3">
    <name type="scientific">Salipaludibacillus aurantiacus</name>
    <dbReference type="NCBI Taxonomy" id="1601833"/>
    <lineage>
        <taxon>Bacteria</taxon>
        <taxon>Bacillati</taxon>
        <taxon>Bacillota</taxon>
        <taxon>Bacilli</taxon>
        <taxon>Bacillales</taxon>
        <taxon>Bacillaceae</taxon>
    </lineage>
</organism>
<keyword evidence="1" id="KW-0472">Membrane</keyword>
<dbReference type="STRING" id="1601833.SAMN05518684_1025"/>
<gene>
    <name evidence="2" type="ORF">SAMN05518684_1025</name>
</gene>
<dbReference type="AlphaFoldDB" id="A0A1H9Q151"/>
<dbReference type="RefSeq" id="WP_093047355.1">
    <property type="nucleotide sequence ID" value="NZ_FOGT01000002.1"/>
</dbReference>
<evidence type="ECO:0000313" key="3">
    <source>
        <dbReference type="Proteomes" id="UP000198571"/>
    </source>
</evidence>
<keyword evidence="3" id="KW-1185">Reference proteome</keyword>
<keyword evidence="1" id="KW-1133">Transmembrane helix</keyword>
<evidence type="ECO:0000256" key="1">
    <source>
        <dbReference type="SAM" id="Phobius"/>
    </source>
</evidence>
<reference evidence="3" key="1">
    <citation type="submission" date="2016-10" db="EMBL/GenBank/DDBJ databases">
        <authorList>
            <person name="Varghese N."/>
            <person name="Submissions S."/>
        </authorList>
    </citation>
    <scope>NUCLEOTIDE SEQUENCE [LARGE SCALE GENOMIC DNA]</scope>
    <source>
        <strain evidence="3">S9</strain>
    </source>
</reference>
<keyword evidence="1" id="KW-0812">Transmembrane</keyword>
<dbReference type="Proteomes" id="UP000198571">
    <property type="component" value="Unassembled WGS sequence"/>
</dbReference>
<accession>A0A1H9Q151</accession>
<evidence type="ECO:0000313" key="2">
    <source>
        <dbReference type="EMBL" id="SER54316.1"/>
    </source>
</evidence>
<name>A0A1H9Q151_9BACI</name>
<protein>
    <submittedName>
        <fullName evidence="2">Uncharacterized protein</fullName>
    </submittedName>
</protein>
<sequence length="147" mass="16072">MDSELIITGIITLTAAIIGATAAIYGGHKATQKQLAFQEELFERELKARRKESRIEAKHKILSEVTGNIAVISDGSNLEQNGDSVKFFGALNQVNLVFNDAPNVISANQIGVNTGEDLYKLISEMHKDLGLPLPEKESVLSPKIKRK</sequence>
<feature type="transmembrane region" description="Helical" evidence="1">
    <location>
        <begin position="6"/>
        <end position="25"/>
    </location>
</feature>